<proteinExistence type="predicted"/>
<accession>A0A398BCI8</accession>
<dbReference type="RefSeq" id="WP_119111787.1">
    <property type="nucleotide sequence ID" value="NZ_CBCSEO010000007.1"/>
</dbReference>
<evidence type="ECO:0000313" key="2">
    <source>
        <dbReference type="EMBL" id="RID87527.1"/>
    </source>
</evidence>
<dbReference type="OrthoDB" id="2086750at2"/>
<comment type="caution">
    <text evidence="2">The sequence shown here is derived from an EMBL/GenBank/DDBJ whole genome shotgun (WGS) entry which is preliminary data.</text>
</comment>
<reference evidence="2 3" key="1">
    <citation type="submission" date="2018-08" db="EMBL/GenBank/DDBJ databases">
        <title>Bacillus jemisoniae sp. nov., Bacillus chryseoplanitiae sp. nov., Bacillus resnikiae sp. nov., and Bacillus frankliniae sp. nov., isolated from Viking spacecraft and associated surfaces.</title>
        <authorList>
            <person name="Seuylemezian A."/>
            <person name="Vaishampayan P."/>
        </authorList>
    </citation>
    <scope>NUCLEOTIDE SEQUENCE [LARGE SCALE GENOMIC DNA]</scope>
    <source>
        <strain evidence="2 3">JJ-247</strain>
    </source>
</reference>
<keyword evidence="1" id="KW-1133">Transmembrane helix</keyword>
<evidence type="ECO:0000313" key="3">
    <source>
        <dbReference type="Proteomes" id="UP000265816"/>
    </source>
</evidence>
<feature type="transmembrane region" description="Helical" evidence="1">
    <location>
        <begin position="29"/>
        <end position="48"/>
    </location>
</feature>
<keyword evidence="1" id="KW-0812">Transmembrane</keyword>
<dbReference type="AlphaFoldDB" id="A0A398BCI8"/>
<organism evidence="2 3">
    <name type="scientific">Mesobacillus zeae</name>
    <dbReference type="NCBI Taxonomy" id="1917180"/>
    <lineage>
        <taxon>Bacteria</taxon>
        <taxon>Bacillati</taxon>
        <taxon>Bacillota</taxon>
        <taxon>Bacilli</taxon>
        <taxon>Bacillales</taxon>
        <taxon>Bacillaceae</taxon>
        <taxon>Mesobacillus</taxon>
    </lineage>
</organism>
<gene>
    <name evidence="2" type="ORF">D1970_04990</name>
</gene>
<keyword evidence="1" id="KW-0472">Membrane</keyword>
<feature type="transmembrane region" description="Helical" evidence="1">
    <location>
        <begin position="93"/>
        <end position="112"/>
    </location>
</feature>
<dbReference type="EMBL" id="QWVT01000009">
    <property type="protein sequence ID" value="RID87527.1"/>
    <property type="molecule type" value="Genomic_DNA"/>
</dbReference>
<protein>
    <submittedName>
        <fullName evidence="2">Uncharacterized protein</fullName>
    </submittedName>
</protein>
<dbReference type="Proteomes" id="UP000265816">
    <property type="component" value="Unassembled WGS sequence"/>
</dbReference>
<name>A0A398BCI8_9BACI</name>
<sequence length="117" mass="13598">MKTMINILIIGLYCFPFAYFSMYQDFANYSMLGYLLMITATSVLAFICRFFNNSFPLLIGNILSGIISFYFTGEMSGNERWGGYFKPFSDYQLLVFVILFNIIPQCIVYKITGRFKK</sequence>
<feature type="transmembrane region" description="Helical" evidence="1">
    <location>
        <begin position="55"/>
        <end position="73"/>
    </location>
</feature>
<evidence type="ECO:0000256" key="1">
    <source>
        <dbReference type="SAM" id="Phobius"/>
    </source>
</evidence>
<feature type="transmembrane region" description="Helical" evidence="1">
    <location>
        <begin position="7"/>
        <end position="23"/>
    </location>
</feature>
<keyword evidence="3" id="KW-1185">Reference proteome</keyword>